<evidence type="ECO:0000313" key="5">
    <source>
        <dbReference type="Proteomes" id="UP000029389"/>
    </source>
</evidence>
<sequence>MHKNFYKKCLLSIMIAGVATSNVFPLHPLAAEQKGQAQSLQESSKNYSLGPAGFQDVMAQTTSSIFAMDSYAKLIRDQQETDLNRISSINGDLRVNMIQHQKDAKMNAQYWLNQMKPQIMKTDQNIVDFNNTFQAFYNRLLAAIDQKDSGKLKVDLEKLYADIVKNQNEVDVLLGNLKTFRDRMAKDTNSFKEDSSQLTSILASTNAGIPVLEQQINTYNDSIKKSNDMVIAGGVLCVALITCLAGGPMIAVAKKDIANAEREIANLKARISGAQAEVAILTDVKNKTTNMTETIDAAITALQNISNQWYTVGAKYNNLLQNVKGISPEEFTFIKEDLNTARDSWKDVKNYTEKLHEGVTK</sequence>
<keyword evidence="2" id="KW-0472">Membrane</keyword>
<dbReference type="CDD" id="cd22653">
    <property type="entry name" value="ClyA_HblB-like"/>
    <property type="match status" value="1"/>
</dbReference>
<feature type="transmembrane region" description="Helical" evidence="2">
    <location>
        <begin position="229"/>
        <end position="252"/>
    </location>
</feature>
<dbReference type="InterPro" id="IPR008414">
    <property type="entry name" value="HBL"/>
</dbReference>
<dbReference type="Proteomes" id="UP000264294">
    <property type="component" value="Unassembled WGS sequence"/>
</dbReference>
<protein>
    <submittedName>
        <fullName evidence="3 4">Enterotoxin</fullName>
    </submittedName>
</protein>
<reference evidence="4 6" key="2">
    <citation type="submission" date="2018-08" db="EMBL/GenBank/DDBJ databases">
        <title>Bacillus clarus sp. nov. strain PS00077A.</title>
        <authorList>
            <person name="Mendez Acevedo M."/>
            <person name="Carroll L."/>
            <person name="Mukherjee M."/>
            <person name="Wiedmann M."/>
            <person name="Kovac J."/>
        </authorList>
    </citation>
    <scope>NUCLEOTIDE SEQUENCE [LARGE SCALE GENOMIC DNA]</scope>
    <source>
        <strain evidence="4 6">PS00077A</strain>
    </source>
</reference>
<organism evidence="3 5">
    <name type="scientific">Bacillus clarus</name>
    <dbReference type="NCBI Taxonomy" id="2338372"/>
    <lineage>
        <taxon>Bacteria</taxon>
        <taxon>Bacillati</taxon>
        <taxon>Bacillota</taxon>
        <taxon>Bacilli</taxon>
        <taxon>Bacillales</taxon>
        <taxon>Bacillaceae</taxon>
        <taxon>Bacillus</taxon>
        <taxon>Bacillus cereus group</taxon>
    </lineage>
</organism>
<dbReference type="GO" id="GO:0016020">
    <property type="term" value="C:membrane"/>
    <property type="evidence" value="ECO:0007669"/>
    <property type="project" value="InterPro"/>
</dbReference>
<keyword evidence="6" id="KW-1185">Reference proteome</keyword>
<evidence type="ECO:0000313" key="6">
    <source>
        <dbReference type="Proteomes" id="UP000264294"/>
    </source>
</evidence>
<keyword evidence="2" id="KW-1133">Transmembrane helix</keyword>
<dbReference type="PATRIC" id="fig|1405.8.peg.4397"/>
<dbReference type="EMBL" id="JMQC01000008">
    <property type="protein sequence ID" value="KFN04132.1"/>
    <property type="molecule type" value="Genomic_DNA"/>
</dbReference>
<feature type="coiled-coil region" evidence="1">
    <location>
        <begin position="250"/>
        <end position="284"/>
    </location>
</feature>
<dbReference type="InterPro" id="IPR052785">
    <property type="entry name" value="Enterotoxin_cmpnt"/>
</dbReference>
<evidence type="ECO:0000313" key="3">
    <source>
        <dbReference type="EMBL" id="KFN04132.1"/>
    </source>
</evidence>
<dbReference type="SUPFAM" id="SSF58100">
    <property type="entry name" value="Bacterial hemolysins"/>
    <property type="match status" value="1"/>
</dbReference>
<evidence type="ECO:0000256" key="1">
    <source>
        <dbReference type="SAM" id="Coils"/>
    </source>
</evidence>
<reference evidence="3 5" key="1">
    <citation type="submission" date="2014-04" db="EMBL/GenBank/DDBJ databases">
        <authorList>
            <person name="Bishop-Lilly K.A."/>
            <person name="Broomall S.M."/>
            <person name="Chain P.S."/>
            <person name="Chertkov O."/>
            <person name="Coyne S.R."/>
            <person name="Daligault H.E."/>
            <person name="Davenport K.W."/>
            <person name="Erkkila T."/>
            <person name="Frey K.G."/>
            <person name="Gibbons H.S."/>
            <person name="Gu W."/>
            <person name="Jaissle J."/>
            <person name="Johnson S.L."/>
            <person name="Koroleva G.I."/>
            <person name="Ladner J.T."/>
            <person name="Lo C.-C."/>
            <person name="Minogue T.D."/>
            <person name="Munk C."/>
            <person name="Palacios G.F."/>
            <person name="Redden C.L."/>
            <person name="Rosenzweig C.N."/>
            <person name="Scholz M.B."/>
            <person name="Teshima H."/>
            <person name="Xu Y."/>
        </authorList>
    </citation>
    <scope>NUCLEOTIDE SEQUENCE [LARGE SCALE GENOMIC DNA]</scope>
    <source>
        <strain evidence="3 5">BHP</strain>
    </source>
</reference>
<keyword evidence="1" id="KW-0175">Coiled coil</keyword>
<dbReference type="STRING" id="1405.B7492_10035"/>
<proteinExistence type="predicted"/>
<dbReference type="PANTHER" id="PTHR38443:SF2">
    <property type="entry name" value="NON-HEMOLYTIC ENTEROTOXIN LYTIC COMPONENT L1"/>
    <property type="match status" value="1"/>
</dbReference>
<evidence type="ECO:0000256" key="2">
    <source>
        <dbReference type="SAM" id="Phobius"/>
    </source>
</evidence>
<dbReference type="RefSeq" id="WP_042983154.1">
    <property type="nucleotide sequence ID" value="NZ_JMQC01000008.1"/>
</dbReference>
<name>A0A090Z0J3_9BACI</name>
<dbReference type="AlphaFoldDB" id="A0A090Z0J3"/>
<keyword evidence="2" id="KW-0812">Transmembrane</keyword>
<evidence type="ECO:0000313" key="4">
    <source>
        <dbReference type="EMBL" id="RFT65447.1"/>
    </source>
</evidence>
<dbReference type="Proteomes" id="UP000029389">
    <property type="component" value="Unassembled WGS sequence"/>
</dbReference>
<gene>
    <name evidence="4" type="ORF">D0U04_19565</name>
    <name evidence="3" type="ORF">DJ93_4274</name>
</gene>
<accession>A0A090Z0J3</accession>
<dbReference type="Gene3D" id="1.20.1170.10">
    <property type="match status" value="1"/>
</dbReference>
<dbReference type="Pfam" id="PF05791">
    <property type="entry name" value="Bacillus_HBL"/>
    <property type="match status" value="1"/>
</dbReference>
<dbReference type="EMBL" id="QVOD01000027">
    <property type="protein sequence ID" value="RFT65447.1"/>
    <property type="molecule type" value="Genomic_DNA"/>
</dbReference>
<dbReference type="PANTHER" id="PTHR38443">
    <property type="match status" value="1"/>
</dbReference>
<comment type="caution">
    <text evidence="3">The sequence shown here is derived from an EMBL/GenBank/DDBJ whole genome shotgun (WGS) entry which is preliminary data.</text>
</comment>